<dbReference type="OMA" id="TQFPTPY"/>
<dbReference type="GO" id="GO:0005634">
    <property type="term" value="C:nucleus"/>
    <property type="evidence" value="ECO:0007669"/>
    <property type="project" value="EnsemblFungi"/>
</dbReference>
<reference evidence="2 3" key="1">
    <citation type="journal article" date="2011" name="Proc. Natl. Acad. Sci. U.S.A.">
        <title>Evolutionary erosion of yeast sex chromosomes by mating-type switching accidents.</title>
        <authorList>
            <person name="Gordon J.L."/>
            <person name="Armisen D."/>
            <person name="Proux-Wera E."/>
            <person name="Oheigeartaigh S.S."/>
            <person name="Byrne K.P."/>
            <person name="Wolfe K.H."/>
        </authorList>
    </citation>
    <scope>NUCLEOTIDE SEQUENCE [LARGE SCALE GENOMIC DNA]</scope>
    <source>
        <strain evidence="3">ATCC 34711 / CBS 6284 / DSM 70876 / NBRC 10599 / NRRL Y-10934 / UCD 77-7</strain>
    </source>
</reference>
<sequence length="698" mass="77433">MEKTSTILTENDNTNPIQNIDPQNQLQNVLDPNQSPTDAAFFKVLSENLKYTFNSPLPTTTQFPTPYSSNQINQFQQFNNNSTTNNNTHNNHQGNMNNNNHNNNNNNNNIPMRTNNIGQVSMENDSSLVENSMLPGVSMGVPVLQIDQQLNDMDLQPSSVLQFINNSNIQSQQTNTNNNGLNYHNINFNSINTHTNTNNNFSNEFFLASPEQFKDFLLDSPAAMNLFHKTPAKTPLRFYTDNTATNSNNNNSSNLLNLNNSNINISTSGLLGTDGSNNLFGTNLNKNNSNNNSSSSNNNNTTTTTNNNEKSLKNMNFTPLRNIDLNLMFNSSNQLNGMMTSSPSKRLLSLTPYGRKILNELGTPFAKQSGTTSNSALIDFQNLKKEQQNNLANNFKYSPSINTSIKKLIKTPNKNLTDNKLSLGNKDDLLSLPHPSTIDNEPDIYGSSPTTIQLNSSATKSTTKLDINKVPNLTNKLKRSGFPHHDKPDGIITHTSILDTSHLSLSPTPKPNMNNHHHTHNNSNHNITTTNNSGPLLKIPELPKMGSFTSEQTPVVLKSKPLTINKNISLNTNKNTKKITKKNVKTKFQIIVSNTKKFTNNTTSTSTSSSTTTSTSTNTNPQNTKKKDTSNVNRRSSSGNLANSNKMKNKKQLVRTQSLIENYIGSNNNMNNGKENKNPSENTLINNRSKSFLEMNDS</sequence>
<evidence type="ECO:0000313" key="2">
    <source>
        <dbReference type="EMBL" id="CCH61135.1"/>
    </source>
</evidence>
<feature type="compositionally biased region" description="Low complexity" evidence="1">
    <location>
        <begin position="664"/>
        <end position="673"/>
    </location>
</feature>
<dbReference type="HOGENOM" id="CLU_023935_0_0_1"/>
<evidence type="ECO:0000313" key="3">
    <source>
        <dbReference type="Proteomes" id="UP000002866"/>
    </source>
</evidence>
<dbReference type="GO" id="GO:0003713">
    <property type="term" value="F:transcription coactivator activity"/>
    <property type="evidence" value="ECO:0007669"/>
    <property type="project" value="EnsemblFungi"/>
</dbReference>
<dbReference type="FunCoup" id="I2H433">
    <property type="interactions" value="184"/>
</dbReference>
<proteinExistence type="predicted"/>
<dbReference type="EMBL" id="HE806320">
    <property type="protein sequence ID" value="CCH61135.1"/>
    <property type="molecule type" value="Genomic_DNA"/>
</dbReference>
<dbReference type="GO" id="GO:0045944">
    <property type="term" value="P:positive regulation of transcription by RNA polymerase II"/>
    <property type="evidence" value="ECO:0007669"/>
    <property type="project" value="EnsemblFungi"/>
</dbReference>
<dbReference type="GeneID" id="14496261"/>
<dbReference type="STRING" id="1071380.I2H433"/>
<organism evidence="2 3">
    <name type="scientific">Henningerozyma blattae (strain ATCC 34711 / CBS 6284 / DSM 70876 / NBRC 10599 / NRRL Y-10934 / UCD 77-7)</name>
    <name type="common">Yeast</name>
    <name type="synonym">Tetrapisispora blattae</name>
    <dbReference type="NCBI Taxonomy" id="1071380"/>
    <lineage>
        <taxon>Eukaryota</taxon>
        <taxon>Fungi</taxon>
        <taxon>Dikarya</taxon>
        <taxon>Ascomycota</taxon>
        <taxon>Saccharomycotina</taxon>
        <taxon>Saccharomycetes</taxon>
        <taxon>Saccharomycetales</taxon>
        <taxon>Saccharomycetaceae</taxon>
        <taxon>Henningerozyma</taxon>
    </lineage>
</organism>
<evidence type="ECO:0000256" key="1">
    <source>
        <dbReference type="SAM" id="MobiDB-lite"/>
    </source>
</evidence>
<dbReference type="AlphaFoldDB" id="I2H433"/>
<feature type="region of interest" description="Disordered" evidence="1">
    <location>
        <begin position="78"/>
        <end position="111"/>
    </location>
</feature>
<dbReference type="OrthoDB" id="4063682at2759"/>
<dbReference type="Proteomes" id="UP000002866">
    <property type="component" value="Chromosome 5"/>
</dbReference>
<dbReference type="RefSeq" id="XP_004180654.1">
    <property type="nucleotide sequence ID" value="XM_004180606.1"/>
</dbReference>
<feature type="compositionally biased region" description="Low complexity" evidence="1">
    <location>
        <begin position="599"/>
        <end position="623"/>
    </location>
</feature>
<feature type="region of interest" description="Disordered" evidence="1">
    <location>
        <begin position="664"/>
        <end position="684"/>
    </location>
</feature>
<feature type="region of interest" description="Disordered" evidence="1">
    <location>
        <begin position="599"/>
        <end position="652"/>
    </location>
</feature>
<accession>I2H433</accession>
<keyword evidence="3" id="KW-1185">Reference proteome</keyword>
<feature type="region of interest" description="Disordered" evidence="1">
    <location>
        <begin position="1"/>
        <end position="34"/>
    </location>
</feature>
<name>I2H433_HENB6</name>
<feature type="compositionally biased region" description="Polar residues" evidence="1">
    <location>
        <begin position="630"/>
        <end position="646"/>
    </location>
</feature>
<dbReference type="GO" id="GO:0000086">
    <property type="term" value="P:G2/M transition of mitotic cell cycle"/>
    <property type="evidence" value="ECO:0007669"/>
    <property type="project" value="EnsemblFungi"/>
</dbReference>
<feature type="compositionally biased region" description="Low complexity" evidence="1">
    <location>
        <begin position="281"/>
        <end position="309"/>
    </location>
</feature>
<dbReference type="KEGG" id="tbl:TBLA_0E00740"/>
<protein>
    <submittedName>
        <fullName evidence="2">Uncharacterized protein</fullName>
    </submittedName>
</protein>
<dbReference type="InParanoid" id="I2H433"/>
<gene>
    <name evidence="2" type="primary">TBLA0E00740</name>
    <name evidence="2" type="ORF">TBLA_0E00740</name>
</gene>
<feature type="region of interest" description="Disordered" evidence="1">
    <location>
        <begin position="281"/>
        <end position="313"/>
    </location>
</feature>
<dbReference type="eggNOG" id="ENOG502RUKY">
    <property type="taxonomic scope" value="Eukaryota"/>
</dbReference>